<protein>
    <submittedName>
        <fullName evidence="3">DUF222 domain-containing protein</fullName>
    </submittedName>
</protein>
<dbReference type="InterPro" id="IPR003615">
    <property type="entry name" value="HNH_nuc"/>
</dbReference>
<feature type="region of interest" description="Disordered" evidence="1">
    <location>
        <begin position="489"/>
        <end position="553"/>
    </location>
</feature>
<dbReference type="CDD" id="cd00085">
    <property type="entry name" value="HNHc"/>
    <property type="match status" value="1"/>
</dbReference>
<reference evidence="4" key="1">
    <citation type="journal article" date="2019" name="Int. J. Syst. Evol. Microbiol.">
        <title>The Global Catalogue of Microorganisms (GCM) 10K type strain sequencing project: providing services to taxonomists for standard genome sequencing and annotation.</title>
        <authorList>
            <consortium name="The Broad Institute Genomics Platform"/>
            <consortium name="The Broad Institute Genome Sequencing Center for Infectious Disease"/>
            <person name="Wu L."/>
            <person name="Ma J."/>
        </authorList>
    </citation>
    <scope>NUCLEOTIDE SEQUENCE [LARGE SCALE GENOMIC DNA]</scope>
    <source>
        <strain evidence="4">ICMP 19430</strain>
    </source>
</reference>
<evidence type="ECO:0000256" key="1">
    <source>
        <dbReference type="SAM" id="MobiDB-lite"/>
    </source>
</evidence>
<feature type="region of interest" description="Disordered" evidence="1">
    <location>
        <begin position="251"/>
        <end position="275"/>
    </location>
</feature>
<dbReference type="SMART" id="SM00507">
    <property type="entry name" value="HNHc"/>
    <property type="match status" value="1"/>
</dbReference>
<gene>
    <name evidence="3" type="ORF">ACFQS9_00635</name>
</gene>
<organism evidence="3 4">
    <name type="scientific">Rhodococcus daqingensis</name>
    <dbReference type="NCBI Taxonomy" id="2479363"/>
    <lineage>
        <taxon>Bacteria</taxon>
        <taxon>Bacillati</taxon>
        <taxon>Actinomycetota</taxon>
        <taxon>Actinomycetes</taxon>
        <taxon>Mycobacteriales</taxon>
        <taxon>Nocardiaceae</taxon>
        <taxon>Rhodococcus</taxon>
    </lineage>
</organism>
<dbReference type="Gene3D" id="1.10.30.50">
    <property type="match status" value="1"/>
</dbReference>
<dbReference type="Proteomes" id="UP001596484">
    <property type="component" value="Unassembled WGS sequence"/>
</dbReference>
<name>A0ABW2RRQ3_9NOCA</name>
<feature type="domain" description="HNH nuclease" evidence="2">
    <location>
        <begin position="411"/>
        <end position="468"/>
    </location>
</feature>
<sequence length="597" mass="65053">MFDSGSASGLLDGVPDCEQPATLRQHHARIAREQFHEIQAVATLYLARCEEDARRGKNEAHQGEFAHVEIAAILHITERAATAMIDLGCDLRWRLHRVSAALEAGELDLAQTRAIADALANVSDDKLDDIEKRLLDGAGRHSSTKLKQRARRLIARLDPDGVRRRRERAEEDRDVRTHAADDGMSTLDGLLPSTGAQRLSMRLREMSLQVCADDPRTHAQRRADALIALVDGANHLPCQCGHEHCPAMNGKPRAADDTSTGHSDTAEDHTTAKAPQPKATILVGVSVTTLLGLDDLPGYLHGYGAIDADLARDLAADGTWKQVLTLSDKDRQRLIDTLIDELRTGSPELFTSTTETGTGEPWVSGRRIDIHPHGPILGVGKALKAAGIAPSAILGRTKTSREALTYQPSKRLAEIIRTRDGTCRFPNCTARAQDCDIDHTIPFNHADPALGGLTIEQNLACLCRKHHRLKTEGYWTVKQIGAGRLEWTDPHGTRTITEPAGPFTDPGGSFTDPNDLDTQSNPRCGGIESDAPNSPATDPDPANEGALRNIADRNRGCGAEDDLAYLLDTLSPDWRRLKPREPARPILAIDLDQAPPF</sequence>
<evidence type="ECO:0000259" key="2">
    <source>
        <dbReference type="SMART" id="SM00507"/>
    </source>
</evidence>
<keyword evidence="4" id="KW-1185">Reference proteome</keyword>
<evidence type="ECO:0000313" key="3">
    <source>
        <dbReference type="EMBL" id="MFC7446387.1"/>
    </source>
</evidence>
<dbReference type="InterPro" id="IPR003870">
    <property type="entry name" value="DUF222"/>
</dbReference>
<proteinExistence type="predicted"/>
<comment type="caution">
    <text evidence="3">The sequence shown here is derived from an EMBL/GenBank/DDBJ whole genome shotgun (WGS) entry which is preliminary data.</text>
</comment>
<accession>A0ABW2RRQ3</accession>
<dbReference type="RefSeq" id="WP_378400496.1">
    <property type="nucleotide sequence ID" value="NZ_JBHTCS010000001.1"/>
</dbReference>
<dbReference type="EMBL" id="JBHTCS010000001">
    <property type="protein sequence ID" value="MFC7446387.1"/>
    <property type="molecule type" value="Genomic_DNA"/>
</dbReference>
<dbReference type="Pfam" id="PF02720">
    <property type="entry name" value="DUF222"/>
    <property type="match status" value="1"/>
</dbReference>
<evidence type="ECO:0000313" key="4">
    <source>
        <dbReference type="Proteomes" id="UP001596484"/>
    </source>
</evidence>